<dbReference type="Proteomes" id="UP000581135">
    <property type="component" value="Unassembled WGS sequence"/>
</dbReference>
<dbReference type="AlphaFoldDB" id="A0A839SSB2"/>
<proteinExistence type="predicted"/>
<dbReference type="Pfam" id="PF08734">
    <property type="entry name" value="GYD"/>
    <property type="match status" value="1"/>
</dbReference>
<accession>A0A839SSB2</accession>
<sequence>MTYYITQGCYSQKSMAGMLNKPEDRSKAVAKLAAAAGAKLIGYYITFGEYDFLVIMEGGKGRSEVDTMAALMVAGATGGVTNLRTTVAVSSKEGMEAMKSAKKMIKGFQVAGGAS</sequence>
<organism evidence="1 2">
    <name type="scientific">Limibacillus halophilus</name>
    <dbReference type="NCBI Taxonomy" id="1579333"/>
    <lineage>
        <taxon>Bacteria</taxon>
        <taxon>Pseudomonadati</taxon>
        <taxon>Pseudomonadota</taxon>
        <taxon>Alphaproteobacteria</taxon>
        <taxon>Rhodospirillales</taxon>
        <taxon>Rhodovibrionaceae</taxon>
        <taxon>Limibacillus</taxon>
    </lineage>
</organism>
<gene>
    <name evidence="1" type="ORF">FHR98_001487</name>
</gene>
<dbReference type="RefSeq" id="WP_183416003.1">
    <property type="nucleotide sequence ID" value="NZ_JACHXA010000003.1"/>
</dbReference>
<dbReference type="EMBL" id="JACHXA010000003">
    <property type="protein sequence ID" value="MBB3065208.1"/>
    <property type="molecule type" value="Genomic_DNA"/>
</dbReference>
<name>A0A839SSB2_9PROT</name>
<reference evidence="1 2" key="1">
    <citation type="submission" date="2020-08" db="EMBL/GenBank/DDBJ databases">
        <title>Genomic Encyclopedia of Type Strains, Phase III (KMG-III): the genomes of soil and plant-associated and newly described type strains.</title>
        <authorList>
            <person name="Whitman W."/>
        </authorList>
    </citation>
    <scope>NUCLEOTIDE SEQUENCE [LARGE SCALE GENOMIC DNA]</scope>
    <source>
        <strain evidence="1 2">CECT 8803</strain>
    </source>
</reference>
<evidence type="ECO:0000313" key="1">
    <source>
        <dbReference type="EMBL" id="MBB3065208.1"/>
    </source>
</evidence>
<protein>
    <submittedName>
        <fullName evidence="1">Uncharacterized protein with GYD domain</fullName>
    </submittedName>
</protein>
<evidence type="ECO:0000313" key="2">
    <source>
        <dbReference type="Proteomes" id="UP000581135"/>
    </source>
</evidence>
<comment type="caution">
    <text evidence="1">The sequence shown here is derived from an EMBL/GenBank/DDBJ whole genome shotgun (WGS) entry which is preliminary data.</text>
</comment>
<keyword evidence="2" id="KW-1185">Reference proteome</keyword>
<dbReference type="InterPro" id="IPR014845">
    <property type="entry name" value="GYD/TTHA1554"/>
</dbReference>